<dbReference type="EC" id="1.5.1.3" evidence="3"/>
<protein>
    <recommendedName>
        <fullName evidence="3">dihydrofolate reductase</fullName>
        <ecNumber evidence="3">1.5.1.3</ecNumber>
    </recommendedName>
</protein>
<evidence type="ECO:0000256" key="4">
    <source>
        <dbReference type="ARBA" id="ARBA00022563"/>
    </source>
</evidence>
<dbReference type="CDD" id="cd00209">
    <property type="entry name" value="DHFR"/>
    <property type="match status" value="1"/>
</dbReference>
<dbReference type="GO" id="GO:0046655">
    <property type="term" value="P:folic acid metabolic process"/>
    <property type="evidence" value="ECO:0007669"/>
    <property type="project" value="TreeGrafter"/>
</dbReference>
<accession>A0A975INW8</accession>
<dbReference type="PIRSF" id="PIRSF000194">
    <property type="entry name" value="DHFR"/>
    <property type="match status" value="1"/>
</dbReference>
<name>A0A975INW8_9MICO</name>
<dbReference type="InterPro" id="IPR012259">
    <property type="entry name" value="DHFR"/>
</dbReference>
<evidence type="ECO:0000256" key="1">
    <source>
        <dbReference type="ARBA" id="ARBA00004903"/>
    </source>
</evidence>
<dbReference type="KEGG" id="aarc:G127AT_01965"/>
<dbReference type="GO" id="GO:0050661">
    <property type="term" value="F:NADP binding"/>
    <property type="evidence" value="ECO:0007669"/>
    <property type="project" value="InterPro"/>
</dbReference>
<keyword evidence="6" id="KW-0560">Oxidoreductase</keyword>
<feature type="region of interest" description="Disordered" evidence="7">
    <location>
        <begin position="98"/>
        <end position="122"/>
    </location>
</feature>
<dbReference type="PRINTS" id="PR00070">
    <property type="entry name" value="DHFR"/>
</dbReference>
<evidence type="ECO:0000256" key="3">
    <source>
        <dbReference type="ARBA" id="ARBA00012856"/>
    </source>
</evidence>
<gene>
    <name evidence="9" type="ORF">G127AT_01965</name>
</gene>
<proteinExistence type="inferred from homology"/>
<sequence>MTGEGRPRIGLIWAQTADRIIGAGGRMPWHVPEDLAHFKELTLGAPVVMGRKTWESLSPRFRPLPGRRNIVVTRDPAWSAAGAEHAASIDAALALAGSGSAKPGGTDTDAAGPGAADTAEGSSAPAVWVIGGGEVYRQAIGRADVVEVTELDLEVAGDTRAPELDASWREIALDPADGWLTSRTGIRYRFRTFTRGRTVAG</sequence>
<dbReference type="GO" id="GO:0046654">
    <property type="term" value="P:tetrahydrofolate biosynthetic process"/>
    <property type="evidence" value="ECO:0007669"/>
    <property type="project" value="InterPro"/>
</dbReference>
<evidence type="ECO:0000259" key="8">
    <source>
        <dbReference type="PROSITE" id="PS51330"/>
    </source>
</evidence>
<keyword evidence="4" id="KW-0554">One-carbon metabolism</keyword>
<dbReference type="InterPro" id="IPR024072">
    <property type="entry name" value="DHFR-like_dom_sf"/>
</dbReference>
<keyword evidence="10" id="KW-1185">Reference proteome</keyword>
<dbReference type="GO" id="GO:0046452">
    <property type="term" value="P:dihydrofolate metabolic process"/>
    <property type="evidence" value="ECO:0007669"/>
    <property type="project" value="TreeGrafter"/>
</dbReference>
<dbReference type="Pfam" id="PF00186">
    <property type="entry name" value="DHFR_1"/>
    <property type="match status" value="1"/>
</dbReference>
<feature type="compositionally biased region" description="Low complexity" evidence="7">
    <location>
        <begin position="98"/>
        <end position="119"/>
    </location>
</feature>
<dbReference type="AlphaFoldDB" id="A0A975INW8"/>
<evidence type="ECO:0000256" key="2">
    <source>
        <dbReference type="ARBA" id="ARBA00009539"/>
    </source>
</evidence>
<feature type="domain" description="DHFR" evidence="8">
    <location>
        <begin position="8"/>
        <end position="195"/>
    </location>
</feature>
<dbReference type="InterPro" id="IPR001796">
    <property type="entry name" value="DHFR_dom"/>
</dbReference>
<dbReference type="PANTHER" id="PTHR48069:SF3">
    <property type="entry name" value="DIHYDROFOLATE REDUCTASE"/>
    <property type="match status" value="1"/>
</dbReference>
<evidence type="ECO:0000256" key="6">
    <source>
        <dbReference type="ARBA" id="ARBA00023002"/>
    </source>
</evidence>
<dbReference type="SUPFAM" id="SSF53597">
    <property type="entry name" value="Dihydrofolate reductase-like"/>
    <property type="match status" value="1"/>
</dbReference>
<dbReference type="Proteomes" id="UP000671914">
    <property type="component" value="Chromosome"/>
</dbReference>
<dbReference type="Gene3D" id="3.40.430.10">
    <property type="entry name" value="Dihydrofolate Reductase, subunit A"/>
    <property type="match status" value="1"/>
</dbReference>
<dbReference type="GO" id="GO:0006730">
    <property type="term" value="P:one-carbon metabolic process"/>
    <property type="evidence" value="ECO:0007669"/>
    <property type="project" value="UniProtKB-KW"/>
</dbReference>
<dbReference type="GO" id="GO:0004146">
    <property type="term" value="F:dihydrofolate reductase activity"/>
    <property type="evidence" value="ECO:0007669"/>
    <property type="project" value="UniProtKB-EC"/>
</dbReference>
<comment type="pathway">
    <text evidence="1">Cofactor biosynthesis; tetrahydrofolate biosynthesis; 5,6,7,8-tetrahydrofolate from 7,8-dihydrofolate: step 1/1.</text>
</comment>
<dbReference type="PANTHER" id="PTHR48069">
    <property type="entry name" value="DIHYDROFOLATE REDUCTASE"/>
    <property type="match status" value="1"/>
</dbReference>
<organism evidence="9 10">
    <name type="scientific">Agromyces archimandritae</name>
    <dbReference type="NCBI Taxonomy" id="2781962"/>
    <lineage>
        <taxon>Bacteria</taxon>
        <taxon>Bacillati</taxon>
        <taxon>Actinomycetota</taxon>
        <taxon>Actinomycetes</taxon>
        <taxon>Micrococcales</taxon>
        <taxon>Microbacteriaceae</taxon>
        <taxon>Agromyces</taxon>
    </lineage>
</organism>
<dbReference type="GO" id="GO:0005829">
    <property type="term" value="C:cytosol"/>
    <property type="evidence" value="ECO:0007669"/>
    <property type="project" value="TreeGrafter"/>
</dbReference>
<evidence type="ECO:0000313" key="10">
    <source>
        <dbReference type="Proteomes" id="UP000671914"/>
    </source>
</evidence>
<evidence type="ECO:0000256" key="5">
    <source>
        <dbReference type="ARBA" id="ARBA00022857"/>
    </source>
</evidence>
<dbReference type="EMBL" id="CP071696">
    <property type="protein sequence ID" value="QTX05033.1"/>
    <property type="molecule type" value="Genomic_DNA"/>
</dbReference>
<reference evidence="9" key="1">
    <citation type="submission" date="2021-03" db="EMBL/GenBank/DDBJ databases">
        <title>Agromyces archimandritus sp. nov., isolated from the cockroach Archimandrita tessellata.</title>
        <authorList>
            <person name="Guzman J."/>
            <person name="Ortuzar M."/>
            <person name="Poehlein A."/>
            <person name="Daniel R."/>
            <person name="Trujillo M."/>
            <person name="Vilcinskas A."/>
        </authorList>
    </citation>
    <scope>NUCLEOTIDE SEQUENCE</scope>
    <source>
        <strain evidence="9">G127AT</strain>
    </source>
</reference>
<dbReference type="RefSeq" id="WP_210899252.1">
    <property type="nucleotide sequence ID" value="NZ_CP071696.1"/>
</dbReference>
<evidence type="ECO:0000313" key="9">
    <source>
        <dbReference type="EMBL" id="QTX05033.1"/>
    </source>
</evidence>
<evidence type="ECO:0000256" key="7">
    <source>
        <dbReference type="SAM" id="MobiDB-lite"/>
    </source>
</evidence>
<dbReference type="PROSITE" id="PS51330">
    <property type="entry name" value="DHFR_2"/>
    <property type="match status" value="1"/>
</dbReference>
<keyword evidence="5" id="KW-0521">NADP</keyword>
<comment type="similarity">
    <text evidence="2">Belongs to the dihydrofolate reductase family.</text>
</comment>